<dbReference type="SUPFAM" id="SSF49265">
    <property type="entry name" value="Fibronectin type III"/>
    <property type="match status" value="1"/>
</dbReference>
<dbReference type="InterPro" id="IPR013783">
    <property type="entry name" value="Ig-like_fold"/>
</dbReference>
<dbReference type="PANTHER" id="PTHR36251">
    <property type="entry name" value="FELS-1 PROPHAGE HOST SPECIFICITY PROTEIN-RELATED"/>
    <property type="match status" value="1"/>
</dbReference>
<dbReference type="InterPro" id="IPR055385">
    <property type="entry name" value="GpJ_HDII-ins2"/>
</dbReference>
<gene>
    <name evidence="2" type="ORF">AHY82_18950</name>
</gene>
<protein>
    <submittedName>
        <fullName evidence="2">Host specificity protein J</fullName>
    </submittedName>
</protein>
<dbReference type="AlphaFoldDB" id="A0A612C516"/>
<sequence length="1173" mass="128809">MSKGGGKGHTPYEAPDSLKSVQQLSIIDAISEGPVQGPVNGLQSILINNTPLVNADGSYNIHGVTVVYRTGENEQAPMEGFEDSGAETLLGAEIKHDTPITRTITSKETDRLRFTFGTPYLQKSNDKGDREETELNLQIQIQRNGSWVTEKDIYIHGKTTSQFLASVVVGNLPPRPFNIRMVRVTPDSDTDQLQNKSLWSSYTEITDLKQACPNTAVVGLLVDSEQFGSQQVTVNYHIYGLIVRVPSNYDPVTRTYTGLWDGTFKPAYTNNPAWCLLDILTSPLYGLGRRIGVADVDKWALYAIAQYCDQPVPDGFGGTEPRMTLNAYMTSQRKAYDVLADFCSVMRCMPVWNGSRMTFVQDRPSDTAWTYTNSNVVGGRFKYSFSALKDRHNATEVRYTDPLNGWKTSTELVEDHDSQIRYGRNLLKMDAFGCTSRGQAHRAGLWVMMTELLETQTVDFSVGAEGLRHTPGDIIEVCDNDYAGVSVGGRITDLDIATRTLTLDREITLPESGTAMLNIVGSDGKPFSAEIQSQPAPDRVVMKVLPEAVQPYSIWGLKQPSLKRRLFRCVRIKENDDGTYAITALQHVPEKEAIVDNGAHFDPLPGTTNSVIPPAVQHLTVSTDNDSTLYQAKARWDTPRVVKGVRFVVRLTTGSGKDDDPVRLVTTATTSETGYAFHELPPGDYMLTVRAINGYGQQGEASSVTFHIQAPEPPATIELTPGYFQITVTPHQTYYDPGVQYEFWYSPEKLSIADDVMSKAQRLGISSFWIKDGIQPGHDAWFYVRSVNLVGKSTFAEASGQCSDDAEGYLEFFDGKIQQAQLARELLDKMDNTALKQDIADISRTVSDTKNEIEQTVSKTLESQSATISQIQKVQTDTGNNLNALYMLKVQKTKDGVPYVAGIGAGIEDADGTPLSQILLAANRTAIIDPSDGNTVPMLVAQGGQIFLNEVLTKSLSINGRFIVTPDGIMTATGAHVAGKIDADSGTLNNVTVNENCTILGTVDAGNILGDVYFRSLFYLDKVVYNAVHPRGAGGDRDNQWIPFLGIDGENFDRYLDTGLTVTLRYVSSLSTAVRYELSVGADDAGGGVSTVWTSGEQGPGDLRNKSWSITGNVSRFFLPRKGRGGRQYLYVKQRWAGVVFNVAGDWERTVTITCQANGGTLYRAGAEKIWVL</sequence>
<dbReference type="InterPro" id="IPR053171">
    <property type="entry name" value="Viral_Tip_Attach_Protein"/>
</dbReference>
<dbReference type="Pfam" id="PF24489">
    <property type="entry name" value="Ig_J_second"/>
    <property type="match status" value="1"/>
</dbReference>
<comment type="caution">
    <text evidence="2">The sequence shown here is derived from an EMBL/GenBank/DDBJ whole genome shotgun (WGS) entry which is preliminary data.</text>
</comment>
<dbReference type="EMBL" id="AAKUXP010000025">
    <property type="protein sequence ID" value="ECV9758219.1"/>
    <property type="molecule type" value="Genomic_DNA"/>
</dbReference>
<dbReference type="Pfam" id="PF24801">
    <property type="entry name" value="FNIII-A_GpJ"/>
    <property type="match status" value="1"/>
</dbReference>
<dbReference type="InterPro" id="IPR036116">
    <property type="entry name" value="FN3_sf"/>
</dbReference>
<dbReference type="Pfam" id="PF24421">
    <property type="entry name" value="Ig_J"/>
    <property type="match status" value="1"/>
</dbReference>
<reference evidence="2" key="1">
    <citation type="submission" date="2019-09" db="EMBL/GenBank/DDBJ databases">
        <authorList>
            <consortium name="GenomeTrakr network: Whole genome sequencing for foodborne pathogen traceback"/>
        </authorList>
    </citation>
    <scope>NUCLEOTIDE SEQUENCE</scope>
    <source>
        <strain evidence="2">FDA00001465</strain>
    </source>
</reference>
<dbReference type="CDD" id="cd00063">
    <property type="entry name" value="FN3"/>
    <property type="match status" value="1"/>
</dbReference>
<dbReference type="Gene3D" id="2.60.40.10">
    <property type="entry name" value="Immunoglobulins"/>
    <property type="match status" value="1"/>
</dbReference>
<dbReference type="PROSITE" id="PS50853">
    <property type="entry name" value="FN3"/>
    <property type="match status" value="1"/>
</dbReference>
<dbReference type="InterPro" id="IPR003961">
    <property type="entry name" value="FN3_dom"/>
</dbReference>
<feature type="domain" description="Fibronectin type-III" evidence="1">
    <location>
        <begin position="615"/>
        <end position="713"/>
    </location>
</feature>
<organism evidence="2">
    <name type="scientific">Salmonella montevideo</name>
    <dbReference type="NCBI Taxonomy" id="115981"/>
    <lineage>
        <taxon>Bacteria</taxon>
        <taxon>Pseudomonadati</taxon>
        <taxon>Pseudomonadota</taxon>
        <taxon>Gammaproteobacteria</taxon>
        <taxon>Enterobacterales</taxon>
        <taxon>Enterobacteriaceae</taxon>
        <taxon>Salmonella</taxon>
    </lineage>
</organism>
<name>A0A612C516_SALMO</name>
<dbReference type="Pfam" id="PF13550">
    <property type="entry name" value="Phage-tail_3"/>
    <property type="match status" value="1"/>
</dbReference>
<dbReference type="PANTHER" id="PTHR36251:SF2">
    <property type="entry name" value="GIFSY-2 PROPHAGE HOST SPECIFICITY PROTEIN J, PHAGE LAMBDA"/>
    <property type="match status" value="1"/>
</dbReference>
<dbReference type="InterPro" id="IPR057587">
    <property type="entry name" value="GpJ_Ig_second"/>
</dbReference>
<evidence type="ECO:0000313" key="2">
    <source>
        <dbReference type="EMBL" id="ECV9758219.1"/>
    </source>
</evidence>
<dbReference type="InterPro" id="IPR055383">
    <property type="entry name" value="FN3-1_GpJ"/>
</dbReference>
<evidence type="ECO:0000259" key="1">
    <source>
        <dbReference type="PROSITE" id="PS50853"/>
    </source>
</evidence>
<accession>A0A612C516</accession>
<dbReference type="InterPro" id="IPR032876">
    <property type="entry name" value="J_dom"/>
</dbReference>
<proteinExistence type="predicted"/>
<dbReference type="InterPro" id="IPR015406">
    <property type="entry name" value="GpJ_CSF"/>
</dbReference>
<dbReference type="SMART" id="SM00060">
    <property type="entry name" value="FN3"/>
    <property type="match status" value="2"/>
</dbReference>
<dbReference type="Pfam" id="PF09327">
    <property type="entry name" value="Phage_Tail_Tip"/>
    <property type="match status" value="1"/>
</dbReference>